<comment type="subunit">
    <text evidence="9">Homodimer.</text>
</comment>
<organism evidence="11 12">
    <name type="scientific">Roseovarius nanhaiticus</name>
    <dbReference type="NCBI Taxonomy" id="573024"/>
    <lineage>
        <taxon>Bacteria</taxon>
        <taxon>Pseudomonadati</taxon>
        <taxon>Pseudomonadota</taxon>
        <taxon>Alphaproteobacteria</taxon>
        <taxon>Rhodobacterales</taxon>
        <taxon>Roseobacteraceae</taxon>
        <taxon>Roseovarius</taxon>
    </lineage>
</organism>
<dbReference type="UniPathway" id="UPA00340">
    <property type="reaction ID" value="UER00458"/>
</dbReference>
<dbReference type="PROSITE" id="PS01076">
    <property type="entry name" value="ACETATE_KINASE_2"/>
    <property type="match status" value="1"/>
</dbReference>
<feature type="site" description="Transition state stabilizer" evidence="9">
    <location>
        <position position="182"/>
    </location>
</feature>
<comment type="similarity">
    <text evidence="1 9 10">Belongs to the acetokinase family.</text>
</comment>
<comment type="subcellular location">
    <subcellularLocation>
        <location evidence="9">Cytoplasm</location>
    </subcellularLocation>
</comment>
<keyword evidence="6 9" id="KW-0418">Kinase</keyword>
<dbReference type="SUPFAM" id="SSF53067">
    <property type="entry name" value="Actin-like ATPase domain"/>
    <property type="match status" value="2"/>
</dbReference>
<feature type="binding site" evidence="9">
    <location>
        <position position="9"/>
    </location>
    <ligand>
        <name>Mg(2+)</name>
        <dbReference type="ChEBI" id="CHEBI:18420"/>
    </ligand>
</feature>
<dbReference type="PANTHER" id="PTHR21060:SF21">
    <property type="entry name" value="ACETATE KINASE"/>
    <property type="match status" value="1"/>
</dbReference>
<dbReference type="OrthoDB" id="9802453at2"/>
<dbReference type="STRING" id="573024.SAMN05216208_0797"/>
<keyword evidence="3 9" id="KW-0808">Transferase</keyword>
<comment type="catalytic activity">
    <reaction evidence="9">
        <text>acetate + ATP = acetyl phosphate + ADP</text>
        <dbReference type="Rhea" id="RHEA:11352"/>
        <dbReference type="ChEBI" id="CHEBI:22191"/>
        <dbReference type="ChEBI" id="CHEBI:30089"/>
        <dbReference type="ChEBI" id="CHEBI:30616"/>
        <dbReference type="ChEBI" id="CHEBI:456216"/>
        <dbReference type="EC" id="2.7.2.1"/>
    </reaction>
</comment>
<keyword evidence="8 9" id="KW-0460">Magnesium</keyword>
<keyword evidence="7 9" id="KW-0067">ATP-binding</keyword>
<evidence type="ECO:0000256" key="5">
    <source>
        <dbReference type="ARBA" id="ARBA00022741"/>
    </source>
</evidence>
<dbReference type="GO" id="GO:0000287">
    <property type="term" value="F:magnesium ion binding"/>
    <property type="evidence" value="ECO:0007669"/>
    <property type="project" value="UniProtKB-UniRule"/>
</dbReference>
<proteinExistence type="inferred from homology"/>
<dbReference type="AlphaFoldDB" id="A0A1N7FSY2"/>
<dbReference type="GO" id="GO:0008776">
    <property type="term" value="F:acetate kinase activity"/>
    <property type="evidence" value="ECO:0007669"/>
    <property type="project" value="UniProtKB-UniRule"/>
</dbReference>
<dbReference type="GO" id="GO:0006083">
    <property type="term" value="P:acetate metabolic process"/>
    <property type="evidence" value="ECO:0007669"/>
    <property type="project" value="TreeGrafter"/>
</dbReference>
<dbReference type="GO" id="GO:0005829">
    <property type="term" value="C:cytosol"/>
    <property type="evidence" value="ECO:0007669"/>
    <property type="project" value="TreeGrafter"/>
</dbReference>
<dbReference type="Proteomes" id="UP000186019">
    <property type="component" value="Unassembled WGS sequence"/>
</dbReference>
<dbReference type="GO" id="GO:0006085">
    <property type="term" value="P:acetyl-CoA biosynthetic process"/>
    <property type="evidence" value="ECO:0007669"/>
    <property type="project" value="UniProtKB-UniRule"/>
</dbReference>
<evidence type="ECO:0000256" key="7">
    <source>
        <dbReference type="ARBA" id="ARBA00022840"/>
    </source>
</evidence>
<feature type="site" description="Transition state stabilizer" evidence="9">
    <location>
        <position position="241"/>
    </location>
</feature>
<comment type="caution">
    <text evidence="9">Lacks conserved residue(s) required for the propagation of feature annotation.</text>
</comment>
<name>A0A1N7FSY2_9RHOB</name>
<dbReference type="PRINTS" id="PR00471">
    <property type="entry name" value="ACETATEKNASE"/>
</dbReference>
<dbReference type="GO" id="GO:0005524">
    <property type="term" value="F:ATP binding"/>
    <property type="evidence" value="ECO:0007669"/>
    <property type="project" value="UniProtKB-KW"/>
</dbReference>
<evidence type="ECO:0000256" key="9">
    <source>
        <dbReference type="HAMAP-Rule" id="MF_00020"/>
    </source>
</evidence>
<dbReference type="EC" id="2.7.2.1" evidence="9"/>
<protein>
    <recommendedName>
        <fullName evidence="9">Acetate kinase</fullName>
        <ecNumber evidence="9">2.7.2.1</ecNumber>
    </recommendedName>
    <alternativeName>
        <fullName evidence="9">Acetokinase</fullName>
    </alternativeName>
</protein>
<comment type="cofactor">
    <cofactor evidence="9">
        <name>Mg(2+)</name>
        <dbReference type="ChEBI" id="CHEBI:18420"/>
    </cofactor>
    <cofactor evidence="9">
        <name>Mn(2+)</name>
        <dbReference type="ChEBI" id="CHEBI:29035"/>
    </cofactor>
    <text evidence="9">Mg(2+). Can also accept Mn(2+).</text>
</comment>
<evidence type="ECO:0000256" key="8">
    <source>
        <dbReference type="ARBA" id="ARBA00022842"/>
    </source>
</evidence>
<feature type="binding site" evidence="9">
    <location>
        <position position="379"/>
    </location>
    <ligand>
        <name>Mg(2+)</name>
        <dbReference type="ChEBI" id="CHEBI:18420"/>
    </ligand>
</feature>
<feature type="active site" description="Proton donor/acceptor" evidence="9">
    <location>
        <position position="151"/>
    </location>
</feature>
<gene>
    <name evidence="9" type="primary">ackA</name>
    <name evidence="11" type="ORF">SAMN05421666_1339</name>
</gene>
<evidence type="ECO:0000313" key="11">
    <source>
        <dbReference type="EMBL" id="SIS03387.1"/>
    </source>
</evidence>
<feature type="binding site" evidence="9">
    <location>
        <begin position="328"/>
        <end position="332"/>
    </location>
    <ligand>
        <name>ATP</name>
        <dbReference type="ChEBI" id="CHEBI:30616"/>
    </ligand>
</feature>
<keyword evidence="12" id="KW-1185">Reference proteome</keyword>
<evidence type="ECO:0000256" key="4">
    <source>
        <dbReference type="ARBA" id="ARBA00022723"/>
    </source>
</evidence>
<dbReference type="Gene3D" id="3.30.420.40">
    <property type="match status" value="2"/>
</dbReference>
<accession>A0A1N7FSY2</accession>
<reference evidence="12" key="1">
    <citation type="submission" date="2017-01" db="EMBL/GenBank/DDBJ databases">
        <authorList>
            <person name="Varghese N."/>
            <person name="Submissions S."/>
        </authorList>
    </citation>
    <scope>NUCLEOTIDE SEQUENCE [LARGE SCALE GENOMIC DNA]</scope>
    <source>
        <strain evidence="12">DSM 29590</strain>
    </source>
</reference>
<dbReference type="PIRSF" id="PIRSF000722">
    <property type="entry name" value="Acetate_prop_kin"/>
    <property type="match status" value="1"/>
</dbReference>
<dbReference type="PANTHER" id="PTHR21060">
    <property type="entry name" value="ACETATE KINASE"/>
    <property type="match status" value="1"/>
</dbReference>
<evidence type="ECO:0000313" key="12">
    <source>
        <dbReference type="Proteomes" id="UP000186019"/>
    </source>
</evidence>
<keyword evidence="2 9" id="KW-0963">Cytoplasm</keyword>
<feature type="binding site" evidence="9">
    <location>
        <position position="16"/>
    </location>
    <ligand>
        <name>ATP</name>
        <dbReference type="ChEBI" id="CHEBI:30616"/>
    </ligand>
</feature>
<evidence type="ECO:0000256" key="10">
    <source>
        <dbReference type="RuleBase" id="RU003835"/>
    </source>
</evidence>
<keyword evidence="5 9" id="KW-0547">Nucleotide-binding</keyword>
<dbReference type="Pfam" id="PF00871">
    <property type="entry name" value="Acetate_kinase"/>
    <property type="match status" value="1"/>
</dbReference>
<dbReference type="InterPro" id="IPR023865">
    <property type="entry name" value="Aliphatic_acid_kinase_CS"/>
</dbReference>
<dbReference type="HAMAP" id="MF_00020">
    <property type="entry name" value="Acetate_kinase"/>
    <property type="match status" value="1"/>
</dbReference>
<dbReference type="PROSITE" id="PS01075">
    <property type="entry name" value="ACETATE_KINASE_1"/>
    <property type="match status" value="1"/>
</dbReference>
<dbReference type="InterPro" id="IPR043129">
    <property type="entry name" value="ATPase_NBD"/>
</dbReference>
<evidence type="ECO:0000256" key="1">
    <source>
        <dbReference type="ARBA" id="ARBA00008748"/>
    </source>
</evidence>
<evidence type="ECO:0000256" key="2">
    <source>
        <dbReference type="ARBA" id="ARBA00022490"/>
    </source>
</evidence>
<dbReference type="RefSeq" id="WP_076532055.1">
    <property type="nucleotide sequence ID" value="NZ_FOAC01000001.1"/>
</dbReference>
<feature type="binding site" evidence="9">
    <location>
        <position position="94"/>
    </location>
    <ligand>
        <name>substrate</name>
    </ligand>
</feature>
<comment type="function">
    <text evidence="9">Catalyzes the formation of acetyl phosphate from acetate and ATP. Can also catalyze the reverse reaction.</text>
</comment>
<dbReference type="NCBIfam" id="TIGR00016">
    <property type="entry name" value="ackA"/>
    <property type="match status" value="1"/>
</dbReference>
<comment type="pathway">
    <text evidence="9">Metabolic intermediate biosynthesis; acetyl-CoA biosynthesis; acetyl-CoA from acetate: step 1/2.</text>
</comment>
<sequence>MSGIILTLNAGSSSIKFAVFEAGDAPSAPLIRGSIAGIGSTPVFAARGTGGTALDGRPFAALDASSSHDAAISLLLPWLSEQTGDDPLVAIGHRVVHGGRELTGPMRITPPVLNEIERLIPLAPLHQPHNVAAIRAVARWQPDVPQIACFDTSFHATQDRLAQLFALPRALSDEGIIRYGFHGLSYDYIASALPSHLAPGKDRVIVAHLGNGASMCAMRGGKSRATSMGFTALDGLMMGRRCGTLDPGVVLYLMQEKGMSAGEVATLLYKQSGLLGVSQLTNDMAVLEASADARAREAIELFCYRAASSLAGLVPAIGGLDAIVFTAGIGENSALVRDLICARLDWLGVLLSPSENTAGAARISAPASRVDVLVIPTNEEAVVADACRAILNGANCTSID</sequence>
<feature type="binding site" evidence="9">
    <location>
        <begin position="208"/>
        <end position="212"/>
    </location>
    <ligand>
        <name>ATP</name>
        <dbReference type="ChEBI" id="CHEBI:30616"/>
    </ligand>
</feature>
<evidence type="ECO:0000256" key="6">
    <source>
        <dbReference type="ARBA" id="ARBA00022777"/>
    </source>
</evidence>
<dbReference type="InterPro" id="IPR000890">
    <property type="entry name" value="Aliphatic_acid_kin_short-chain"/>
</dbReference>
<evidence type="ECO:0000256" key="3">
    <source>
        <dbReference type="ARBA" id="ARBA00022679"/>
    </source>
</evidence>
<dbReference type="EMBL" id="FTNV01000001">
    <property type="protein sequence ID" value="SIS03387.1"/>
    <property type="molecule type" value="Genomic_DNA"/>
</dbReference>
<dbReference type="InterPro" id="IPR004372">
    <property type="entry name" value="Ac/propionate_kinase"/>
</dbReference>
<keyword evidence="4 9" id="KW-0479">Metal-binding</keyword>